<evidence type="ECO:0000313" key="4">
    <source>
        <dbReference type="Proteomes" id="UP001172102"/>
    </source>
</evidence>
<feature type="signal peptide" evidence="1">
    <location>
        <begin position="1"/>
        <end position="21"/>
    </location>
</feature>
<feature type="domain" description="DJ-1/PfpI" evidence="2">
    <location>
        <begin position="103"/>
        <end position="219"/>
    </location>
</feature>
<gene>
    <name evidence="3" type="ORF">B0H67DRAFT_521303</name>
</gene>
<evidence type="ECO:0000313" key="3">
    <source>
        <dbReference type="EMBL" id="KAK0708691.1"/>
    </source>
</evidence>
<keyword evidence="1" id="KW-0732">Signal</keyword>
<sequence length="300" mass="32500">MRTSTATVFGLLSLLRPRVLAQTYDPSKTLSIGIVLFPGFQPLDVIGPLDIIQILSGSHNMTLSMIWKEIGPVWARAPPRRTPPPANSSLPIAVYPVQAPHIVATHTFNNTPPLDILLVPGGMGNRVLHENNDTVIEDFVAARYYSELQYLLSVCTGAASLAKSGVLNGRHATTNKAAWAWPTQFGDGVKWEPTARWTEDGNIWTSSGVSAGIDMTYAFFRALLGAAVVDPVINAMEYTPHTDRHWDPFSVVHHVPGADTSGPLGDCVGPAGYEYECPRKNTASTHTLVSPINELPLIAK</sequence>
<feature type="chain" id="PRO_5041241417" evidence="1">
    <location>
        <begin position="22"/>
        <end position="300"/>
    </location>
</feature>
<dbReference type="PANTHER" id="PTHR43130:SF15">
    <property type="entry name" value="THIJ_PFPI FAMILY PROTEIN (AFU_ORTHOLOGUE AFUA_5G14240)"/>
    <property type="match status" value="1"/>
</dbReference>
<evidence type="ECO:0000256" key="1">
    <source>
        <dbReference type="SAM" id="SignalP"/>
    </source>
</evidence>
<reference evidence="3" key="1">
    <citation type="submission" date="2023-06" db="EMBL/GenBank/DDBJ databases">
        <title>Genome-scale phylogeny and comparative genomics of the fungal order Sordariales.</title>
        <authorList>
            <consortium name="Lawrence Berkeley National Laboratory"/>
            <person name="Hensen N."/>
            <person name="Bonometti L."/>
            <person name="Westerberg I."/>
            <person name="Brannstrom I.O."/>
            <person name="Guillou S."/>
            <person name="Cros-Aarteil S."/>
            <person name="Calhoun S."/>
            <person name="Haridas S."/>
            <person name="Kuo A."/>
            <person name="Mondo S."/>
            <person name="Pangilinan J."/>
            <person name="Riley R."/>
            <person name="Labutti K."/>
            <person name="Andreopoulos B."/>
            <person name="Lipzen A."/>
            <person name="Chen C."/>
            <person name="Yanf M."/>
            <person name="Daum C."/>
            <person name="Ng V."/>
            <person name="Clum A."/>
            <person name="Steindorff A."/>
            <person name="Ohm R."/>
            <person name="Martin F."/>
            <person name="Silar P."/>
            <person name="Natvig D."/>
            <person name="Lalanne C."/>
            <person name="Gautier V."/>
            <person name="Ament-Velasquez S.L."/>
            <person name="Kruys A."/>
            <person name="Hutchinson M.I."/>
            <person name="Powell A.J."/>
            <person name="Barry K."/>
            <person name="Miller A.N."/>
            <person name="Grigoriev I.V."/>
            <person name="Debuchy R."/>
            <person name="Gladieux P."/>
            <person name="Thoren M.H."/>
            <person name="Johannesson H."/>
        </authorList>
    </citation>
    <scope>NUCLEOTIDE SEQUENCE</scope>
    <source>
        <strain evidence="3">SMH4607-1</strain>
    </source>
</reference>
<accession>A0AA40A3Q3</accession>
<evidence type="ECO:0000259" key="2">
    <source>
        <dbReference type="Pfam" id="PF01965"/>
    </source>
</evidence>
<dbReference type="InterPro" id="IPR002818">
    <property type="entry name" value="DJ-1/PfpI"/>
</dbReference>
<dbReference type="Proteomes" id="UP001172102">
    <property type="component" value="Unassembled WGS sequence"/>
</dbReference>
<comment type="caution">
    <text evidence="3">The sequence shown here is derived from an EMBL/GenBank/DDBJ whole genome shotgun (WGS) entry which is preliminary data.</text>
</comment>
<dbReference type="InterPro" id="IPR029062">
    <property type="entry name" value="Class_I_gatase-like"/>
</dbReference>
<dbReference type="Gene3D" id="3.40.50.880">
    <property type="match status" value="1"/>
</dbReference>
<dbReference type="SUPFAM" id="SSF52317">
    <property type="entry name" value="Class I glutamine amidotransferase-like"/>
    <property type="match status" value="1"/>
</dbReference>
<dbReference type="AlphaFoldDB" id="A0AA40A3Q3"/>
<keyword evidence="4" id="KW-1185">Reference proteome</keyword>
<dbReference type="InterPro" id="IPR052158">
    <property type="entry name" value="INH-QAR"/>
</dbReference>
<dbReference type="PANTHER" id="PTHR43130">
    <property type="entry name" value="ARAC-FAMILY TRANSCRIPTIONAL REGULATOR"/>
    <property type="match status" value="1"/>
</dbReference>
<dbReference type="CDD" id="cd03139">
    <property type="entry name" value="GATase1_PfpI_2"/>
    <property type="match status" value="1"/>
</dbReference>
<dbReference type="EMBL" id="JAUKUA010000006">
    <property type="protein sequence ID" value="KAK0708691.1"/>
    <property type="molecule type" value="Genomic_DNA"/>
</dbReference>
<dbReference type="Pfam" id="PF01965">
    <property type="entry name" value="DJ-1_PfpI"/>
    <property type="match status" value="1"/>
</dbReference>
<protein>
    <submittedName>
        <fullName evidence="3">DJ-1/PfpI family protein</fullName>
    </submittedName>
</protein>
<organism evidence="3 4">
    <name type="scientific">Lasiosphaeris hirsuta</name>
    <dbReference type="NCBI Taxonomy" id="260670"/>
    <lineage>
        <taxon>Eukaryota</taxon>
        <taxon>Fungi</taxon>
        <taxon>Dikarya</taxon>
        <taxon>Ascomycota</taxon>
        <taxon>Pezizomycotina</taxon>
        <taxon>Sordariomycetes</taxon>
        <taxon>Sordariomycetidae</taxon>
        <taxon>Sordariales</taxon>
        <taxon>Lasiosphaeriaceae</taxon>
        <taxon>Lasiosphaeris</taxon>
    </lineage>
</organism>
<proteinExistence type="predicted"/>
<name>A0AA40A3Q3_9PEZI</name>